<protein>
    <submittedName>
        <fullName evidence="3">Putative dehydrogenase</fullName>
    </submittedName>
</protein>
<dbReference type="Pfam" id="PF22725">
    <property type="entry name" value="GFO_IDH_MocA_C3"/>
    <property type="match status" value="1"/>
</dbReference>
<feature type="domain" description="Gfo/Idh/MocA-like oxidoreductase N-terminal" evidence="1">
    <location>
        <begin position="7"/>
        <end position="122"/>
    </location>
</feature>
<comment type="caution">
    <text evidence="3">The sequence shown here is derived from an EMBL/GenBank/DDBJ whole genome shotgun (WGS) entry which is preliminary data.</text>
</comment>
<dbReference type="SUPFAM" id="SSF55347">
    <property type="entry name" value="Glyceraldehyde-3-phosphate dehydrogenase-like, C-terminal domain"/>
    <property type="match status" value="1"/>
</dbReference>
<dbReference type="Gene3D" id="3.40.50.720">
    <property type="entry name" value="NAD(P)-binding Rossmann-like Domain"/>
    <property type="match status" value="1"/>
</dbReference>
<evidence type="ECO:0000313" key="4">
    <source>
        <dbReference type="Proteomes" id="UP000017840"/>
    </source>
</evidence>
<dbReference type="GO" id="GO:0000166">
    <property type="term" value="F:nucleotide binding"/>
    <property type="evidence" value="ECO:0007669"/>
    <property type="project" value="InterPro"/>
</dbReference>
<sequence>MSETAPFSVGVIGVGSMGRHHARVYHELPIAELVGIHDVDTDRAREVATDNNSRALPLPDLLAEADAVSVAVPTEYHEDLVRTCIDAGVDVLVEKPITGDPETGRELVDMAEEAGVRLHVGHVERFNPAVTALTEMIGELSPVALSARRLGPPPGRDIADGPVTDLMIHDIDVLLSLFDEPSEVTAAYANGHPHVSAQLRYDDGFLATLTASRASQKRVRELELTAEECTVSLDYTDQSIRIHRRTVPEYVQQNGDVRFRNRSVVELPTIDSVEPLKEELSTFIEACATGEDHPVSGEDGLRALKMARRIQRAAAADDASRPEVSR</sequence>
<dbReference type="PANTHER" id="PTHR43377:SF1">
    <property type="entry name" value="BILIVERDIN REDUCTASE A"/>
    <property type="match status" value="1"/>
</dbReference>
<dbReference type="InterPro" id="IPR051450">
    <property type="entry name" value="Gfo/Idh/MocA_Oxidoreductases"/>
</dbReference>
<dbReference type="InterPro" id="IPR036291">
    <property type="entry name" value="NAD(P)-bd_dom_sf"/>
</dbReference>
<evidence type="ECO:0000313" key="3">
    <source>
        <dbReference type="EMBL" id="ESP86912.1"/>
    </source>
</evidence>
<gene>
    <name evidence="3" type="ORF">K933_16662</name>
</gene>
<dbReference type="Gene3D" id="3.30.360.10">
    <property type="entry name" value="Dihydrodipicolinate Reductase, domain 2"/>
    <property type="match status" value="1"/>
</dbReference>
<dbReference type="PATRIC" id="fig|1324957.4.peg.3385"/>
<dbReference type="eggNOG" id="arCOG01622">
    <property type="taxonomic scope" value="Archaea"/>
</dbReference>
<dbReference type="SUPFAM" id="SSF51735">
    <property type="entry name" value="NAD(P)-binding Rossmann-fold domains"/>
    <property type="match status" value="1"/>
</dbReference>
<organism evidence="3 4">
    <name type="scientific">Candidatus Halobonum tyrrellensis G22</name>
    <dbReference type="NCBI Taxonomy" id="1324957"/>
    <lineage>
        <taxon>Archaea</taxon>
        <taxon>Methanobacteriati</taxon>
        <taxon>Methanobacteriota</taxon>
        <taxon>Stenosarchaea group</taxon>
        <taxon>Halobacteria</taxon>
        <taxon>Halobacteriales</taxon>
        <taxon>Haloferacaceae</taxon>
        <taxon>Candidatus Halobonum</taxon>
    </lineage>
</organism>
<name>V4IUP2_9EURY</name>
<dbReference type="PANTHER" id="PTHR43377">
    <property type="entry name" value="BILIVERDIN REDUCTASE A"/>
    <property type="match status" value="1"/>
</dbReference>
<dbReference type="InterPro" id="IPR000683">
    <property type="entry name" value="Gfo/Idh/MocA-like_OxRdtase_N"/>
</dbReference>
<dbReference type="InterPro" id="IPR055170">
    <property type="entry name" value="GFO_IDH_MocA-like_dom"/>
</dbReference>
<dbReference type="EMBL" id="ASGZ01000068">
    <property type="protein sequence ID" value="ESP86912.1"/>
    <property type="molecule type" value="Genomic_DNA"/>
</dbReference>
<evidence type="ECO:0000259" key="1">
    <source>
        <dbReference type="Pfam" id="PF01408"/>
    </source>
</evidence>
<keyword evidence="4" id="KW-1185">Reference proteome</keyword>
<feature type="domain" description="GFO/IDH/MocA-like oxidoreductase" evidence="2">
    <location>
        <begin position="159"/>
        <end position="229"/>
    </location>
</feature>
<evidence type="ECO:0000259" key="2">
    <source>
        <dbReference type="Pfam" id="PF22725"/>
    </source>
</evidence>
<dbReference type="OrthoDB" id="25239at2157"/>
<reference evidence="3 4" key="1">
    <citation type="journal article" date="2013" name="Genome Announc.">
        <title>Draft Genome Sequence of 'Candidatus Halobonum tyrrellensis' Strain G22, Isolated from the Hypersaline Waters of Lake Tyrrell, Australia.</title>
        <authorList>
            <person name="Ugalde J.A."/>
            <person name="Narasingarao P."/>
            <person name="Kuo S."/>
            <person name="Podell S."/>
            <person name="Allen E.E."/>
        </authorList>
    </citation>
    <scope>NUCLEOTIDE SEQUENCE [LARGE SCALE GENOMIC DNA]</scope>
    <source>
        <strain evidence="3 4">G22</strain>
    </source>
</reference>
<dbReference type="STRING" id="1324957.K933_16662"/>
<dbReference type="RefSeq" id="WP_023395900.1">
    <property type="nucleotide sequence ID" value="NZ_ASGZ01000068.1"/>
</dbReference>
<dbReference type="Proteomes" id="UP000017840">
    <property type="component" value="Unassembled WGS sequence"/>
</dbReference>
<proteinExistence type="predicted"/>
<dbReference type="AlphaFoldDB" id="V4IUP2"/>
<dbReference type="Pfam" id="PF01408">
    <property type="entry name" value="GFO_IDH_MocA"/>
    <property type="match status" value="1"/>
</dbReference>
<accession>V4IUP2</accession>